<dbReference type="AlphaFoldDB" id="A0A2P2PLY9"/>
<name>A0A2P2PLY9_RHIMU</name>
<sequence>MIRRDVKQWIVLEILPNCSSCTSCIVTSFWIIIHVIKQPSEVNKDGPRSGRGNLVGMHLLRRSIWGNCY</sequence>
<evidence type="ECO:0000313" key="1">
    <source>
        <dbReference type="EMBL" id="MBX55675.1"/>
    </source>
</evidence>
<dbReference type="EMBL" id="GGEC01075191">
    <property type="protein sequence ID" value="MBX55675.1"/>
    <property type="molecule type" value="Transcribed_RNA"/>
</dbReference>
<proteinExistence type="predicted"/>
<accession>A0A2P2PLY9</accession>
<organism evidence="1">
    <name type="scientific">Rhizophora mucronata</name>
    <name type="common">Asiatic mangrove</name>
    <dbReference type="NCBI Taxonomy" id="61149"/>
    <lineage>
        <taxon>Eukaryota</taxon>
        <taxon>Viridiplantae</taxon>
        <taxon>Streptophyta</taxon>
        <taxon>Embryophyta</taxon>
        <taxon>Tracheophyta</taxon>
        <taxon>Spermatophyta</taxon>
        <taxon>Magnoliopsida</taxon>
        <taxon>eudicotyledons</taxon>
        <taxon>Gunneridae</taxon>
        <taxon>Pentapetalae</taxon>
        <taxon>rosids</taxon>
        <taxon>fabids</taxon>
        <taxon>Malpighiales</taxon>
        <taxon>Rhizophoraceae</taxon>
        <taxon>Rhizophora</taxon>
    </lineage>
</organism>
<reference evidence="1" key="1">
    <citation type="submission" date="2018-02" db="EMBL/GenBank/DDBJ databases">
        <title>Rhizophora mucronata_Transcriptome.</title>
        <authorList>
            <person name="Meera S.P."/>
            <person name="Sreeshan A."/>
            <person name="Augustine A."/>
        </authorList>
    </citation>
    <scope>NUCLEOTIDE SEQUENCE</scope>
    <source>
        <tissue evidence="1">Leaf</tissue>
    </source>
</reference>
<protein>
    <submittedName>
        <fullName evidence="1">Uncharacterized protein</fullName>
    </submittedName>
</protein>